<evidence type="ECO:0000256" key="1">
    <source>
        <dbReference type="SAM" id="MobiDB-lite"/>
    </source>
</evidence>
<dbReference type="EMBL" id="KB469313">
    <property type="protein sequence ID" value="EPQ50858.1"/>
    <property type="molecule type" value="Genomic_DNA"/>
</dbReference>
<feature type="region of interest" description="Disordered" evidence="1">
    <location>
        <begin position="446"/>
        <end position="468"/>
    </location>
</feature>
<dbReference type="RefSeq" id="XP_007870741.1">
    <property type="nucleotide sequence ID" value="XM_007872550.1"/>
</dbReference>
<dbReference type="GeneID" id="19309900"/>
<dbReference type="KEGG" id="gtr:GLOTRDRAFT_96779"/>
<dbReference type="Proteomes" id="UP000030669">
    <property type="component" value="Unassembled WGS sequence"/>
</dbReference>
<evidence type="ECO:0000313" key="2">
    <source>
        <dbReference type="EMBL" id="EPQ50858.1"/>
    </source>
</evidence>
<protein>
    <submittedName>
        <fullName evidence="2">Uncharacterized protein</fullName>
    </submittedName>
</protein>
<sequence>MYEGCLDTRLDYSRILIRGPSLERIGLGNVSSGYPAFYLLVTVAPPFVALNVSTAMAESTPGFVPGQASTALPFIDPARTVKPVSVSATDPAVIPYHGPGADFVRALWTADWRREGIHTAARETGGSEASGDQKSRPGIPFNFVCAVGARSLRQRVPTGETPRGFPVQAGHHVPWSTKAFLRTHILNHLPRLFAKLILFSSTEAMVVSVLRRLLASPPRYLVLQEEHFFILTGNAVDVCYFAPAETPRSTEQGIGERAVAGAEIRRMDPIVSLFVVRQSSGAFEHIGPRQVPNLDTNREASLQQLALLSQTQEQTPRSLFGVCACIWDVMSGMWTVWNGAVNVRVPFTLVRLLGRDFTMRRMFPGDRTAHCGPFQSQRETRAARAWIVHLSRSRSYSSPVYSPGSHAVGAEFTGGHLKDMVMRAAMLTPSHSIHYNYDGRQGSTTFAPPNHCRSSTGSSRVPTSTLPRTADVRMDSRDCLLCAVLMLAYPYPHPEILHLESQVDRTDPSPEEFLCRWCEPVFC</sequence>
<reference evidence="2 3" key="1">
    <citation type="journal article" date="2012" name="Science">
        <title>The Paleozoic origin of enzymatic lignin decomposition reconstructed from 31 fungal genomes.</title>
        <authorList>
            <person name="Floudas D."/>
            <person name="Binder M."/>
            <person name="Riley R."/>
            <person name="Barry K."/>
            <person name="Blanchette R.A."/>
            <person name="Henrissat B."/>
            <person name="Martinez A.T."/>
            <person name="Otillar R."/>
            <person name="Spatafora J.W."/>
            <person name="Yadav J.S."/>
            <person name="Aerts A."/>
            <person name="Benoit I."/>
            <person name="Boyd A."/>
            <person name="Carlson A."/>
            <person name="Copeland A."/>
            <person name="Coutinho P.M."/>
            <person name="de Vries R.P."/>
            <person name="Ferreira P."/>
            <person name="Findley K."/>
            <person name="Foster B."/>
            <person name="Gaskell J."/>
            <person name="Glotzer D."/>
            <person name="Gorecki P."/>
            <person name="Heitman J."/>
            <person name="Hesse C."/>
            <person name="Hori C."/>
            <person name="Igarashi K."/>
            <person name="Jurgens J.A."/>
            <person name="Kallen N."/>
            <person name="Kersten P."/>
            <person name="Kohler A."/>
            <person name="Kuees U."/>
            <person name="Kumar T.K.A."/>
            <person name="Kuo A."/>
            <person name="LaButti K."/>
            <person name="Larrondo L.F."/>
            <person name="Lindquist E."/>
            <person name="Ling A."/>
            <person name="Lombard V."/>
            <person name="Lucas S."/>
            <person name="Lundell T."/>
            <person name="Martin R."/>
            <person name="McLaughlin D.J."/>
            <person name="Morgenstern I."/>
            <person name="Morin E."/>
            <person name="Murat C."/>
            <person name="Nagy L.G."/>
            <person name="Nolan M."/>
            <person name="Ohm R.A."/>
            <person name="Patyshakuliyeva A."/>
            <person name="Rokas A."/>
            <person name="Ruiz-Duenas F.J."/>
            <person name="Sabat G."/>
            <person name="Salamov A."/>
            <person name="Samejima M."/>
            <person name="Schmutz J."/>
            <person name="Slot J.C."/>
            <person name="St John F."/>
            <person name="Stenlid J."/>
            <person name="Sun H."/>
            <person name="Sun S."/>
            <person name="Syed K."/>
            <person name="Tsang A."/>
            <person name="Wiebenga A."/>
            <person name="Young D."/>
            <person name="Pisabarro A."/>
            <person name="Eastwood D.C."/>
            <person name="Martin F."/>
            <person name="Cullen D."/>
            <person name="Grigoriev I.V."/>
            <person name="Hibbett D.S."/>
        </authorList>
    </citation>
    <scope>NUCLEOTIDE SEQUENCE [LARGE SCALE GENOMIC DNA]</scope>
    <source>
        <strain evidence="2 3">ATCC 11539</strain>
    </source>
</reference>
<proteinExistence type="predicted"/>
<feature type="compositionally biased region" description="Polar residues" evidence="1">
    <location>
        <begin position="446"/>
        <end position="467"/>
    </location>
</feature>
<organism evidence="2 3">
    <name type="scientific">Gloeophyllum trabeum (strain ATCC 11539 / FP-39264 / Madison 617)</name>
    <name type="common">Brown rot fungus</name>
    <dbReference type="NCBI Taxonomy" id="670483"/>
    <lineage>
        <taxon>Eukaryota</taxon>
        <taxon>Fungi</taxon>
        <taxon>Dikarya</taxon>
        <taxon>Basidiomycota</taxon>
        <taxon>Agaricomycotina</taxon>
        <taxon>Agaricomycetes</taxon>
        <taxon>Gloeophyllales</taxon>
        <taxon>Gloeophyllaceae</taxon>
        <taxon>Gloeophyllum</taxon>
    </lineage>
</organism>
<keyword evidence="3" id="KW-1185">Reference proteome</keyword>
<dbReference type="AlphaFoldDB" id="S7PTT6"/>
<evidence type="ECO:0000313" key="3">
    <source>
        <dbReference type="Proteomes" id="UP000030669"/>
    </source>
</evidence>
<accession>S7PTT6</accession>
<name>S7PTT6_GLOTA</name>
<gene>
    <name evidence="2" type="ORF">GLOTRDRAFT_96779</name>
</gene>
<dbReference type="HOGENOM" id="CLU_520787_0_0_1"/>